<accession>A0ABD5MF23</accession>
<keyword evidence="8" id="KW-1185">Reference proteome</keyword>
<dbReference type="PANTHER" id="PTHR10846:SF8">
    <property type="entry name" value="INNER MEMBRANE PROTEIN YRBG"/>
    <property type="match status" value="1"/>
</dbReference>
<dbReference type="NCBIfam" id="TIGR00367">
    <property type="entry name" value="calcium/sodium antiporter"/>
    <property type="match status" value="1"/>
</dbReference>
<reference evidence="7 8" key="1">
    <citation type="submission" date="2024-08" db="EMBL/GenBank/DDBJ databases">
        <title>Halobellus sp. MBLA0158 whole genome sequence.</title>
        <authorList>
            <person name="Hwang C.Y."/>
            <person name="Cho E.-S."/>
            <person name="Seo M.-J."/>
        </authorList>
    </citation>
    <scope>NUCLEOTIDE SEQUENCE [LARGE SCALE GENOMIC DNA]</scope>
    <source>
        <strain evidence="7 8">MBLA0158</strain>
    </source>
</reference>
<feature type="transmembrane region" description="Helical" evidence="5">
    <location>
        <begin position="40"/>
        <end position="63"/>
    </location>
</feature>
<evidence type="ECO:0000256" key="1">
    <source>
        <dbReference type="ARBA" id="ARBA00004141"/>
    </source>
</evidence>
<dbReference type="InterPro" id="IPR004481">
    <property type="entry name" value="K/Na/Ca-exchanger"/>
</dbReference>
<dbReference type="InterPro" id="IPR004837">
    <property type="entry name" value="NaCa_Exmemb"/>
</dbReference>
<feature type="domain" description="Sodium/calcium exchanger membrane region" evidence="6">
    <location>
        <begin position="184"/>
        <end position="312"/>
    </location>
</feature>
<dbReference type="InterPro" id="IPR044880">
    <property type="entry name" value="NCX_ion-bd_dom_sf"/>
</dbReference>
<feature type="domain" description="Sodium/calcium exchanger membrane region" evidence="6">
    <location>
        <begin position="10"/>
        <end position="147"/>
    </location>
</feature>
<feature type="transmembrane region" description="Helical" evidence="5">
    <location>
        <begin position="184"/>
        <end position="205"/>
    </location>
</feature>
<dbReference type="EMBL" id="JBGNYA010000001">
    <property type="protein sequence ID" value="MFA1611568.1"/>
    <property type="molecule type" value="Genomic_DNA"/>
</dbReference>
<sequence length="328" mass="33517">MVQGGPAVQVGVIALSILGLWIGARFLVDAVVRLARRFGLSDLTIGLTIVAMGTSTPELTVSVDAALKGLGDIAVANVLGSNIYNLAFILGVISLLKVIPIAASIVHRDGIALLASTLLGGLVVYDLEISRPEGALLVGVFIAYTANLLRSSQKSPDHTAEVSSAGSAATHPVTEQETFRGRDVVFLCGGLALVLVSGDYMVLAASDLARSAGISEWVIGGTIVAAGTSTPEFAVSLVAVRRGSLGVSVGNVVGSNVFNITGILGVAAVIQPLIMNSSPVVTLGWLAGISLVMVTALWTGRVLSRLEGGLFAVSEVVRWVLGAVGLLG</sequence>
<dbReference type="Proteomes" id="UP001570511">
    <property type="component" value="Unassembled WGS sequence"/>
</dbReference>
<dbReference type="RefSeq" id="WP_372389884.1">
    <property type="nucleotide sequence ID" value="NZ_JBGNYA010000001.1"/>
</dbReference>
<dbReference type="Pfam" id="PF01699">
    <property type="entry name" value="Na_Ca_ex"/>
    <property type="match status" value="2"/>
</dbReference>
<keyword evidence="2 5" id="KW-0812">Transmembrane</keyword>
<organism evidence="7 8">
    <name type="scientific">Halobellus rubicundus</name>
    <dbReference type="NCBI Taxonomy" id="2996466"/>
    <lineage>
        <taxon>Archaea</taxon>
        <taxon>Methanobacteriati</taxon>
        <taxon>Methanobacteriota</taxon>
        <taxon>Stenosarchaea group</taxon>
        <taxon>Halobacteria</taxon>
        <taxon>Halobacteriales</taxon>
        <taxon>Haloferacaceae</taxon>
        <taxon>Halobellus</taxon>
    </lineage>
</organism>
<evidence type="ECO:0000259" key="6">
    <source>
        <dbReference type="Pfam" id="PF01699"/>
    </source>
</evidence>
<keyword evidence="4 5" id="KW-0472">Membrane</keyword>
<protein>
    <submittedName>
        <fullName evidence="7">Calcium/sodium antiporter</fullName>
    </submittedName>
</protein>
<feature type="transmembrane region" description="Helical" evidence="5">
    <location>
        <begin position="280"/>
        <end position="298"/>
    </location>
</feature>
<gene>
    <name evidence="7" type="ORF">OS889_11205</name>
</gene>
<feature type="transmembrane region" description="Helical" evidence="5">
    <location>
        <begin position="83"/>
        <end position="103"/>
    </location>
</feature>
<dbReference type="AlphaFoldDB" id="A0ABD5MF23"/>
<evidence type="ECO:0000313" key="8">
    <source>
        <dbReference type="Proteomes" id="UP001570511"/>
    </source>
</evidence>
<evidence type="ECO:0000256" key="4">
    <source>
        <dbReference type="ARBA" id="ARBA00023136"/>
    </source>
</evidence>
<feature type="transmembrane region" description="Helical" evidence="5">
    <location>
        <begin position="217"/>
        <end position="240"/>
    </location>
</feature>
<evidence type="ECO:0000256" key="2">
    <source>
        <dbReference type="ARBA" id="ARBA00022692"/>
    </source>
</evidence>
<feature type="transmembrane region" description="Helical" evidence="5">
    <location>
        <begin position="6"/>
        <end position="28"/>
    </location>
</feature>
<dbReference type="GO" id="GO:0016020">
    <property type="term" value="C:membrane"/>
    <property type="evidence" value="ECO:0007669"/>
    <property type="project" value="UniProtKB-SubCell"/>
</dbReference>
<comment type="caution">
    <text evidence="7">The sequence shown here is derived from an EMBL/GenBank/DDBJ whole genome shotgun (WGS) entry which is preliminary data.</text>
</comment>
<dbReference type="PANTHER" id="PTHR10846">
    <property type="entry name" value="SODIUM/POTASSIUM/CALCIUM EXCHANGER"/>
    <property type="match status" value="1"/>
</dbReference>
<keyword evidence="3 5" id="KW-1133">Transmembrane helix</keyword>
<proteinExistence type="predicted"/>
<feature type="transmembrane region" description="Helical" evidence="5">
    <location>
        <begin position="252"/>
        <end position="274"/>
    </location>
</feature>
<evidence type="ECO:0000256" key="5">
    <source>
        <dbReference type="SAM" id="Phobius"/>
    </source>
</evidence>
<evidence type="ECO:0000256" key="3">
    <source>
        <dbReference type="ARBA" id="ARBA00022989"/>
    </source>
</evidence>
<evidence type="ECO:0000313" key="7">
    <source>
        <dbReference type="EMBL" id="MFA1611568.1"/>
    </source>
</evidence>
<comment type="subcellular location">
    <subcellularLocation>
        <location evidence="1">Membrane</location>
        <topology evidence="1">Multi-pass membrane protein</topology>
    </subcellularLocation>
</comment>
<dbReference type="Gene3D" id="1.20.1420.30">
    <property type="entry name" value="NCX, central ion-binding region"/>
    <property type="match status" value="2"/>
</dbReference>
<name>A0ABD5MF23_9EURY</name>